<sequence>MDAEMNLFMFTIVLFLLAGVFIACQTIFFFKIRSMSDEQVRFVIGMQLYAQDLYVCAAPWLLFMLSGPMRKEIRRLYKINAVDVATNSWNSPQANK</sequence>
<evidence type="ECO:0000313" key="2">
    <source>
        <dbReference type="Proteomes" id="UP000887574"/>
    </source>
</evidence>
<feature type="transmembrane region" description="Helical" evidence="1">
    <location>
        <begin position="7"/>
        <end position="30"/>
    </location>
</feature>
<evidence type="ECO:0000313" key="3">
    <source>
        <dbReference type="WBParaSite" id="jg15440"/>
    </source>
</evidence>
<proteinExistence type="predicted"/>
<name>A0A915D3F8_9BILA</name>
<protein>
    <submittedName>
        <fullName evidence="3">Uncharacterized protein</fullName>
    </submittedName>
</protein>
<keyword evidence="1" id="KW-0472">Membrane</keyword>
<evidence type="ECO:0000256" key="1">
    <source>
        <dbReference type="SAM" id="Phobius"/>
    </source>
</evidence>
<keyword evidence="2" id="KW-1185">Reference proteome</keyword>
<keyword evidence="1" id="KW-0812">Transmembrane</keyword>
<dbReference type="WBParaSite" id="jg15440">
    <property type="protein sequence ID" value="jg15440"/>
    <property type="gene ID" value="jg15440"/>
</dbReference>
<dbReference type="AlphaFoldDB" id="A0A915D3F8"/>
<dbReference type="Pfam" id="PF10323">
    <property type="entry name" value="7TM_GPCR_Srv"/>
    <property type="match status" value="1"/>
</dbReference>
<organism evidence="2 3">
    <name type="scientific">Ditylenchus dipsaci</name>
    <dbReference type="NCBI Taxonomy" id="166011"/>
    <lineage>
        <taxon>Eukaryota</taxon>
        <taxon>Metazoa</taxon>
        <taxon>Ecdysozoa</taxon>
        <taxon>Nematoda</taxon>
        <taxon>Chromadorea</taxon>
        <taxon>Rhabditida</taxon>
        <taxon>Tylenchina</taxon>
        <taxon>Tylenchomorpha</taxon>
        <taxon>Sphaerularioidea</taxon>
        <taxon>Anguinidae</taxon>
        <taxon>Anguininae</taxon>
        <taxon>Ditylenchus</taxon>
    </lineage>
</organism>
<dbReference type="Proteomes" id="UP000887574">
    <property type="component" value="Unplaced"/>
</dbReference>
<reference evidence="3" key="1">
    <citation type="submission" date="2022-11" db="UniProtKB">
        <authorList>
            <consortium name="WormBaseParasite"/>
        </authorList>
    </citation>
    <scope>IDENTIFICATION</scope>
</reference>
<dbReference type="InterPro" id="IPR019426">
    <property type="entry name" value="7TM_GPCR_serpentine_rcpt_Srv"/>
</dbReference>
<accession>A0A915D3F8</accession>
<feature type="transmembrane region" description="Helical" evidence="1">
    <location>
        <begin position="42"/>
        <end position="65"/>
    </location>
</feature>
<keyword evidence="1" id="KW-1133">Transmembrane helix</keyword>